<evidence type="ECO:0000313" key="2">
    <source>
        <dbReference type="Proteomes" id="UP000586827"/>
    </source>
</evidence>
<sequence length="58" mass="6306">MCAAADELPDQPGLITPQTANERSLGLAIRLGFQPVSNFEWFDAQQTLCLAGLHSFNT</sequence>
<dbReference type="Proteomes" id="UP000586827">
    <property type="component" value="Unassembled WGS sequence"/>
</dbReference>
<protein>
    <submittedName>
        <fullName evidence="1">Acetyltransferase</fullName>
    </submittedName>
</protein>
<gene>
    <name evidence="1" type="ORF">HLB23_33920</name>
</gene>
<organism evidence="1 2">
    <name type="scientific">Nocardia uniformis</name>
    <dbReference type="NCBI Taxonomy" id="53432"/>
    <lineage>
        <taxon>Bacteria</taxon>
        <taxon>Bacillati</taxon>
        <taxon>Actinomycetota</taxon>
        <taxon>Actinomycetes</taxon>
        <taxon>Mycobacteriales</taxon>
        <taxon>Nocardiaceae</taxon>
        <taxon>Nocardia</taxon>
    </lineage>
</organism>
<evidence type="ECO:0000313" key="1">
    <source>
        <dbReference type="EMBL" id="NNH74792.1"/>
    </source>
</evidence>
<keyword evidence="2" id="KW-1185">Reference proteome</keyword>
<accession>A0A849C866</accession>
<dbReference type="EMBL" id="JABELX010000016">
    <property type="protein sequence ID" value="NNH74792.1"/>
    <property type="molecule type" value="Genomic_DNA"/>
</dbReference>
<name>A0A849C866_9NOCA</name>
<dbReference type="GO" id="GO:0016740">
    <property type="term" value="F:transferase activity"/>
    <property type="evidence" value="ECO:0007669"/>
    <property type="project" value="UniProtKB-KW"/>
</dbReference>
<reference evidence="1 2" key="1">
    <citation type="submission" date="2020-05" db="EMBL/GenBank/DDBJ databases">
        <title>MicrobeNet Type strains.</title>
        <authorList>
            <person name="Nicholson A.C."/>
        </authorList>
    </citation>
    <scope>NUCLEOTIDE SEQUENCE [LARGE SCALE GENOMIC DNA]</scope>
    <source>
        <strain evidence="1 2">JCM 3224</strain>
    </source>
</reference>
<keyword evidence="1" id="KW-0808">Transferase</keyword>
<proteinExistence type="predicted"/>
<comment type="caution">
    <text evidence="1">The sequence shown here is derived from an EMBL/GenBank/DDBJ whole genome shotgun (WGS) entry which is preliminary data.</text>
</comment>
<dbReference type="AlphaFoldDB" id="A0A849C866"/>